<dbReference type="InterPro" id="IPR054384">
    <property type="entry name" value="SecDF_P1_head"/>
</dbReference>
<reference evidence="3" key="1">
    <citation type="submission" date="2021-03" db="EMBL/GenBank/DDBJ databases">
        <title>Plesiomonas shigelloides zfcc0051, isolated from zebrafish feces.</title>
        <authorList>
            <person name="Vanderhoek Z."/>
            <person name="Gaulke C."/>
        </authorList>
    </citation>
    <scope>NUCLEOTIDE SEQUENCE</scope>
    <source>
        <strain evidence="3">Zfcc0051</strain>
    </source>
</reference>
<proteinExistence type="predicted"/>
<name>A0A8I1W5Q5_PLESH</name>
<evidence type="ECO:0000313" key="4">
    <source>
        <dbReference type="Proteomes" id="UP000664658"/>
    </source>
</evidence>
<dbReference type="Proteomes" id="UP000664658">
    <property type="component" value="Unassembled WGS sequence"/>
</dbReference>
<comment type="caution">
    <text evidence="3">The sequence shown here is derived from an EMBL/GenBank/DDBJ whole genome shotgun (WGS) entry which is preliminary data.</text>
</comment>
<protein>
    <submittedName>
        <fullName evidence="3">SPOR domain-containing protein</fullName>
    </submittedName>
</protein>
<dbReference type="Gene3D" id="3.30.70.1070">
    <property type="entry name" value="Sporulation related repeat"/>
    <property type="match status" value="1"/>
</dbReference>
<accession>A0A8I1W5Q5</accession>
<evidence type="ECO:0000259" key="2">
    <source>
        <dbReference type="PROSITE" id="PS51724"/>
    </source>
</evidence>
<evidence type="ECO:0000256" key="1">
    <source>
        <dbReference type="SAM" id="MobiDB-lite"/>
    </source>
</evidence>
<dbReference type="RefSeq" id="WP_207541879.1">
    <property type="nucleotide sequence ID" value="NZ_JAFNAA010000005.1"/>
</dbReference>
<dbReference type="InterPro" id="IPR036680">
    <property type="entry name" value="SPOR-like_sf"/>
</dbReference>
<dbReference type="Pfam" id="PF22599">
    <property type="entry name" value="SecDF_P1_head"/>
    <property type="match status" value="1"/>
</dbReference>
<sequence length="389" mass="42568">MRNRHGCPFNSHTLYRYLTYSVCCLLLLLSGCTAPLKPTTCTPRLTLHLLYPSASAQALTYRNPEGEQLYLSPTLLQCQHIDDVFYIYSMDGSGPTLRLDLAPQGQAILSQQTSEHVRGNLAILIDGQLLATPIIQMPIDGNSLLINGINDEVVAKSLVSSMKAQSNIGRYQVSAHRRAETPVLFQAGMQLQPLIAQTTLPTPTDVEAEATNPDTSPRAAQTADLAVADTTEPDHQRQAPSANHEAQLGIALNKAELLQQTLPKLRAMNNSNYTIQLLATRNYPIAQALLQEPGIKSPLYLYRTWRSGQDWYLVVTGEFATLSEARSAATSEKMAQLYHDAWVKSVRKVHQELNANAPSAAKTNTPQKSATPASRKSVTDSALPNTAAR</sequence>
<dbReference type="PROSITE" id="PS51724">
    <property type="entry name" value="SPOR"/>
    <property type="match status" value="1"/>
</dbReference>
<feature type="region of interest" description="Disordered" evidence="1">
    <location>
        <begin position="355"/>
        <end position="389"/>
    </location>
</feature>
<evidence type="ECO:0000313" key="3">
    <source>
        <dbReference type="EMBL" id="MBO1107928.1"/>
    </source>
</evidence>
<dbReference type="Gene3D" id="3.30.1360.200">
    <property type="match status" value="1"/>
</dbReference>
<gene>
    <name evidence="3" type="ORF">J2R62_06775</name>
</gene>
<dbReference type="PROSITE" id="PS51257">
    <property type="entry name" value="PROKAR_LIPOPROTEIN"/>
    <property type="match status" value="1"/>
</dbReference>
<dbReference type="Pfam" id="PF05036">
    <property type="entry name" value="SPOR"/>
    <property type="match status" value="1"/>
</dbReference>
<dbReference type="InterPro" id="IPR007730">
    <property type="entry name" value="SPOR-like_dom"/>
</dbReference>
<dbReference type="EMBL" id="JAFNAA010000005">
    <property type="protein sequence ID" value="MBO1107928.1"/>
    <property type="molecule type" value="Genomic_DNA"/>
</dbReference>
<organism evidence="3 4">
    <name type="scientific">Plesiomonas shigelloides</name>
    <name type="common">Aeromonas shigelloides</name>
    <dbReference type="NCBI Taxonomy" id="703"/>
    <lineage>
        <taxon>Bacteria</taxon>
        <taxon>Pseudomonadati</taxon>
        <taxon>Pseudomonadota</taxon>
        <taxon>Gammaproteobacteria</taxon>
        <taxon>Enterobacterales</taxon>
        <taxon>Enterobacteriaceae</taxon>
        <taxon>Plesiomonas</taxon>
    </lineage>
</organism>
<dbReference type="AlphaFoldDB" id="A0A8I1W5Q5"/>
<dbReference type="GO" id="GO:0042834">
    <property type="term" value="F:peptidoglycan binding"/>
    <property type="evidence" value="ECO:0007669"/>
    <property type="project" value="InterPro"/>
</dbReference>
<feature type="domain" description="SPOR" evidence="2">
    <location>
        <begin position="267"/>
        <end position="345"/>
    </location>
</feature>